<keyword evidence="2" id="KW-1185">Reference proteome</keyword>
<dbReference type="EMBL" id="SIHO01000002">
    <property type="protein sequence ID" value="TFU03439.1"/>
    <property type="molecule type" value="Genomic_DNA"/>
</dbReference>
<dbReference type="AlphaFoldDB" id="A0A4Y9EQ13"/>
<accession>A0A4Y9EQ13</accession>
<comment type="caution">
    <text evidence="1">The sequence shown here is derived from an EMBL/GenBank/DDBJ whole genome shotgun (WGS) entry which is preliminary data.</text>
</comment>
<name>A0A4Y9EQ13_9SPHN</name>
<evidence type="ECO:0000313" key="1">
    <source>
        <dbReference type="EMBL" id="TFU03439.1"/>
    </source>
</evidence>
<dbReference type="Proteomes" id="UP000297737">
    <property type="component" value="Unassembled WGS sequence"/>
</dbReference>
<evidence type="ECO:0000313" key="2">
    <source>
        <dbReference type="Proteomes" id="UP000297737"/>
    </source>
</evidence>
<sequence length="102" mass="10737">MAGDKNLDDILASIRKIVVEDPAAEAPATEPDIDDALLDPDFDSLPLTELAEEPAALPTEAGIDATARALLQPMLQAWLDANLPEIVEAAVAAEIKRLTGHG</sequence>
<reference evidence="1 2" key="1">
    <citation type="submission" date="2019-02" db="EMBL/GenBank/DDBJ databases">
        <title>Polymorphobacter sp. isolated from the lake at the Tibet of China.</title>
        <authorList>
            <person name="Li A."/>
        </authorList>
    </citation>
    <scope>NUCLEOTIDE SEQUENCE [LARGE SCALE GENOMIC DNA]</scope>
    <source>
        <strain evidence="1 2">DJ1R-1</strain>
    </source>
</reference>
<proteinExistence type="predicted"/>
<dbReference type="InterPro" id="IPR019632">
    <property type="entry name" value="DUF2497"/>
</dbReference>
<gene>
    <name evidence="1" type="ORF">EUV02_09715</name>
</gene>
<protein>
    <submittedName>
        <fullName evidence="1">DUF2497 domain-containing protein</fullName>
    </submittedName>
</protein>
<organism evidence="1 2">
    <name type="scientific">Glacieibacterium arshaanense</name>
    <dbReference type="NCBI Taxonomy" id="2511025"/>
    <lineage>
        <taxon>Bacteria</taxon>
        <taxon>Pseudomonadati</taxon>
        <taxon>Pseudomonadota</taxon>
        <taxon>Alphaproteobacteria</taxon>
        <taxon>Sphingomonadales</taxon>
        <taxon>Sphingosinicellaceae</taxon>
        <taxon>Glacieibacterium</taxon>
    </lineage>
</organism>
<dbReference type="RefSeq" id="WP_135246031.1">
    <property type="nucleotide sequence ID" value="NZ_SIHO01000002.1"/>
</dbReference>
<dbReference type="Pfam" id="PF10691">
    <property type="entry name" value="DUF2497"/>
    <property type="match status" value="1"/>
</dbReference>